<gene>
    <name evidence="3" type="ORF">ATN84_15905</name>
</gene>
<dbReference type="PANTHER" id="PTHR43569:SF2">
    <property type="entry name" value="AMIDOHYDROLASE-RELATED DOMAIN-CONTAINING PROTEIN"/>
    <property type="match status" value="1"/>
</dbReference>
<dbReference type="Pfam" id="PF04909">
    <property type="entry name" value="Amidohydro_2"/>
    <property type="match status" value="1"/>
</dbReference>
<dbReference type="GO" id="GO:0016787">
    <property type="term" value="F:hydrolase activity"/>
    <property type="evidence" value="ECO:0007669"/>
    <property type="project" value="UniProtKB-KW"/>
</dbReference>
<reference evidence="3 4" key="1">
    <citation type="submission" date="2015-11" db="EMBL/GenBank/DDBJ databases">
        <title>Draft genome sequence of Paramesorhizobium deserti A-3-E, a strain highly resistant to diverse beta-lactam antibiotics.</title>
        <authorList>
            <person name="Lv R."/>
            <person name="Yang X."/>
            <person name="Fang N."/>
            <person name="Guo J."/>
            <person name="Luo X."/>
            <person name="Peng F."/>
            <person name="Yang R."/>
            <person name="Cui Y."/>
            <person name="Fang C."/>
            <person name="Song Y."/>
        </authorList>
    </citation>
    <scope>NUCLEOTIDE SEQUENCE [LARGE SCALE GENOMIC DNA]</scope>
    <source>
        <strain evidence="3 4">A-3-E</strain>
    </source>
</reference>
<name>A0A135HT43_9HYPH</name>
<dbReference type="InterPro" id="IPR006680">
    <property type="entry name" value="Amidohydro-rel"/>
</dbReference>
<evidence type="ECO:0000259" key="2">
    <source>
        <dbReference type="Pfam" id="PF04909"/>
    </source>
</evidence>
<comment type="caution">
    <text evidence="3">The sequence shown here is derived from an EMBL/GenBank/DDBJ whole genome shotgun (WGS) entry which is preliminary data.</text>
</comment>
<sequence>MFIDTHLHIIDKQALTYPWLADVAPLDRDFLYRQYAQEAKRVGIAAALHMEVDVAPEAIDAETDYIRGLSTEPDSLIVGAISSCRPEEAGFPAFLERRRADPFIKGFRRVLHVMPDELSETPLFRENVKRLDGSGLTFDLCVLPHQIPRATALVDLAADTQFVLDHCGVPAIAAGERHPWQENVAEIARRPNVVAKISGVVAYADAGTWTVETLSPYVEHVVDCFGWDRVVWGSDWPVCTLGGGLATWAAATHALFAGATRDERRKLFFENARKLWKLDLPA</sequence>
<protein>
    <submittedName>
        <fullName evidence="3">Amidohydrolase</fullName>
    </submittedName>
</protein>
<comment type="similarity">
    <text evidence="1">Belongs to the metallo-dependent hydrolases superfamily.</text>
</comment>
<accession>A0A135HT43</accession>
<dbReference type="InterPro" id="IPR052350">
    <property type="entry name" value="Metallo-dep_Lactonases"/>
</dbReference>
<evidence type="ECO:0000313" key="4">
    <source>
        <dbReference type="Proteomes" id="UP000070107"/>
    </source>
</evidence>
<keyword evidence="4" id="KW-1185">Reference proteome</keyword>
<dbReference type="SUPFAM" id="SSF51556">
    <property type="entry name" value="Metallo-dependent hydrolases"/>
    <property type="match status" value="1"/>
</dbReference>
<dbReference type="PANTHER" id="PTHR43569">
    <property type="entry name" value="AMIDOHYDROLASE"/>
    <property type="match status" value="1"/>
</dbReference>
<dbReference type="AlphaFoldDB" id="A0A135HT43"/>
<dbReference type="OrthoDB" id="9787654at2"/>
<evidence type="ECO:0000313" key="3">
    <source>
        <dbReference type="EMBL" id="KXF76360.1"/>
    </source>
</evidence>
<feature type="domain" description="Amidohydrolase-related" evidence="2">
    <location>
        <begin position="3"/>
        <end position="278"/>
    </location>
</feature>
<proteinExistence type="inferred from homology"/>
<dbReference type="RefSeq" id="WP_068883335.1">
    <property type="nucleotide sequence ID" value="NZ_LNTU01000034.1"/>
</dbReference>
<organism evidence="3 4">
    <name type="scientific">Paramesorhizobium deserti</name>
    <dbReference type="NCBI Taxonomy" id="1494590"/>
    <lineage>
        <taxon>Bacteria</taxon>
        <taxon>Pseudomonadati</taxon>
        <taxon>Pseudomonadota</taxon>
        <taxon>Alphaproteobacteria</taxon>
        <taxon>Hyphomicrobiales</taxon>
        <taxon>Phyllobacteriaceae</taxon>
        <taxon>Paramesorhizobium</taxon>
    </lineage>
</organism>
<dbReference type="EMBL" id="LNTU01000034">
    <property type="protein sequence ID" value="KXF76360.1"/>
    <property type="molecule type" value="Genomic_DNA"/>
</dbReference>
<evidence type="ECO:0000256" key="1">
    <source>
        <dbReference type="ARBA" id="ARBA00038310"/>
    </source>
</evidence>
<dbReference type="Proteomes" id="UP000070107">
    <property type="component" value="Unassembled WGS sequence"/>
</dbReference>
<dbReference type="InterPro" id="IPR032466">
    <property type="entry name" value="Metal_Hydrolase"/>
</dbReference>
<dbReference type="STRING" id="1494590.ATN84_15905"/>
<dbReference type="Gene3D" id="3.20.20.140">
    <property type="entry name" value="Metal-dependent hydrolases"/>
    <property type="match status" value="1"/>
</dbReference>
<keyword evidence="3" id="KW-0378">Hydrolase</keyword>